<dbReference type="FunFam" id="3.20.20.10:FF:000018">
    <property type="entry name" value="Pyridoxal phosphate homeostasis protein"/>
    <property type="match status" value="1"/>
</dbReference>
<proteinExistence type="inferred from homology"/>
<organism evidence="6 7">
    <name type="scientific">Chitinophaga lutea</name>
    <dbReference type="NCBI Taxonomy" id="2488634"/>
    <lineage>
        <taxon>Bacteria</taxon>
        <taxon>Pseudomonadati</taxon>
        <taxon>Bacteroidota</taxon>
        <taxon>Chitinophagia</taxon>
        <taxon>Chitinophagales</taxon>
        <taxon>Chitinophagaceae</taxon>
        <taxon>Chitinophaga</taxon>
    </lineage>
</organism>
<dbReference type="NCBIfam" id="TIGR00044">
    <property type="entry name" value="YggS family pyridoxal phosphate-dependent enzyme"/>
    <property type="match status" value="1"/>
</dbReference>
<dbReference type="AlphaFoldDB" id="A0A3N4QAA8"/>
<comment type="caution">
    <text evidence="6">The sequence shown here is derived from an EMBL/GenBank/DDBJ whole genome shotgun (WGS) entry which is preliminary data.</text>
</comment>
<feature type="modified residue" description="N6-(pyridoxal phosphate)lysine" evidence="2 3">
    <location>
        <position position="39"/>
    </location>
</feature>
<dbReference type="PANTHER" id="PTHR10146:SF14">
    <property type="entry name" value="PYRIDOXAL PHOSPHATE HOMEOSTASIS PROTEIN"/>
    <property type="match status" value="1"/>
</dbReference>
<dbReference type="OrthoDB" id="9804072at2"/>
<keyword evidence="7" id="KW-1185">Reference proteome</keyword>
<keyword evidence="1 2" id="KW-0663">Pyridoxal phosphate</keyword>
<dbReference type="EMBL" id="RPDH01000002">
    <property type="protein sequence ID" value="RPE08674.1"/>
    <property type="molecule type" value="Genomic_DNA"/>
</dbReference>
<dbReference type="InterPro" id="IPR001608">
    <property type="entry name" value="Ala_racemase_N"/>
</dbReference>
<feature type="domain" description="Alanine racemase N-terminal" evidence="5">
    <location>
        <begin position="46"/>
        <end position="231"/>
    </location>
</feature>
<dbReference type="PIRSF" id="PIRSF004848">
    <property type="entry name" value="YBL036c_PLPDEIII"/>
    <property type="match status" value="1"/>
</dbReference>
<dbReference type="Proteomes" id="UP000278351">
    <property type="component" value="Unassembled WGS sequence"/>
</dbReference>
<evidence type="ECO:0000259" key="5">
    <source>
        <dbReference type="Pfam" id="PF01168"/>
    </source>
</evidence>
<evidence type="ECO:0000256" key="4">
    <source>
        <dbReference type="RuleBase" id="RU004514"/>
    </source>
</evidence>
<evidence type="ECO:0000313" key="6">
    <source>
        <dbReference type="EMBL" id="RPE08674.1"/>
    </source>
</evidence>
<dbReference type="Pfam" id="PF01168">
    <property type="entry name" value="Ala_racemase_N"/>
    <property type="match status" value="1"/>
</dbReference>
<dbReference type="RefSeq" id="WP_123847671.1">
    <property type="nucleotide sequence ID" value="NZ_RPDH01000002.1"/>
</dbReference>
<reference evidence="6 7" key="1">
    <citation type="submission" date="2018-11" db="EMBL/GenBank/DDBJ databases">
        <title>Chitinophaga lutea sp.nov., isolate from arsenic contaminated soil.</title>
        <authorList>
            <person name="Zong Y."/>
        </authorList>
    </citation>
    <scope>NUCLEOTIDE SEQUENCE [LARGE SCALE GENOMIC DNA]</scope>
    <source>
        <strain evidence="6 7">ZY74</strain>
    </source>
</reference>
<protein>
    <recommendedName>
        <fullName evidence="2">Pyridoxal phosphate homeostasis protein</fullName>
        <shortName evidence="2">PLP homeostasis protein</shortName>
    </recommendedName>
</protein>
<dbReference type="InterPro" id="IPR011078">
    <property type="entry name" value="PyrdxlP_homeostasis"/>
</dbReference>
<dbReference type="CDD" id="cd00635">
    <property type="entry name" value="PLPDE_III_YBL036c_like"/>
    <property type="match status" value="1"/>
</dbReference>
<dbReference type="Gene3D" id="3.20.20.10">
    <property type="entry name" value="Alanine racemase"/>
    <property type="match status" value="1"/>
</dbReference>
<dbReference type="SUPFAM" id="SSF51419">
    <property type="entry name" value="PLP-binding barrel"/>
    <property type="match status" value="1"/>
</dbReference>
<dbReference type="PANTHER" id="PTHR10146">
    <property type="entry name" value="PROLINE SYNTHETASE CO-TRANSCRIBED BACTERIAL HOMOLOG PROTEIN"/>
    <property type="match status" value="1"/>
</dbReference>
<name>A0A3N4QAA8_9BACT</name>
<evidence type="ECO:0000313" key="7">
    <source>
        <dbReference type="Proteomes" id="UP000278351"/>
    </source>
</evidence>
<dbReference type="InterPro" id="IPR029066">
    <property type="entry name" value="PLP-binding_barrel"/>
</dbReference>
<dbReference type="HAMAP" id="MF_02087">
    <property type="entry name" value="PLP_homeostasis"/>
    <property type="match status" value="1"/>
</dbReference>
<comment type="function">
    <text evidence="2">Pyridoxal 5'-phosphate (PLP)-binding protein, which is involved in PLP homeostasis.</text>
</comment>
<accession>A0A3N4QAA8</accession>
<dbReference type="GO" id="GO:0030170">
    <property type="term" value="F:pyridoxal phosphate binding"/>
    <property type="evidence" value="ECO:0007669"/>
    <property type="project" value="UniProtKB-UniRule"/>
</dbReference>
<gene>
    <name evidence="6" type="ORF">EGT74_16680</name>
</gene>
<comment type="similarity">
    <text evidence="2 4">Belongs to the pyridoxal phosphate-binding protein YggS/PROSC family.</text>
</comment>
<comment type="cofactor">
    <cofactor evidence="3">
        <name>pyridoxal 5'-phosphate</name>
        <dbReference type="ChEBI" id="CHEBI:597326"/>
    </cofactor>
</comment>
<evidence type="ECO:0000256" key="2">
    <source>
        <dbReference type="HAMAP-Rule" id="MF_02087"/>
    </source>
</evidence>
<evidence type="ECO:0000256" key="3">
    <source>
        <dbReference type="PIRSR" id="PIRSR004848-1"/>
    </source>
</evidence>
<sequence>MELTEAIRQQTIHIQEKIRRACIRCGRRPDEVQLLLATKTVPPENIRAAIAAGARLIGENKVQELRDKDAALQGLDIERHFIGHLQSNKVKDVLKYAGCIQSVDRISIAEQLDRRLQAEGRGLDIYVQVNTSAEDSKFGIAPAEAVDFIKALRPFRSLRLKGLMTIGLLDADPEWRRPSLRQLRLVRNKIMREGIEGIGELGLSMGMSGDMEMAIEEGATLVRIGTAIFGNRIPGKEVWDETAAANSH</sequence>
<evidence type="ECO:0000256" key="1">
    <source>
        <dbReference type="ARBA" id="ARBA00022898"/>
    </source>
</evidence>